<dbReference type="PRINTS" id="PR01039">
    <property type="entry name" value="TRNASYNTHTRP"/>
</dbReference>
<dbReference type="FunFam" id="3.40.50.620:FF:000082">
    <property type="entry name" value="MSW1p Mitochondrial tryptophanyl-tRNA synthetase"/>
    <property type="match status" value="1"/>
</dbReference>
<dbReference type="Gene3D" id="3.40.50.620">
    <property type="entry name" value="HUPs"/>
    <property type="match status" value="1"/>
</dbReference>
<dbReference type="GO" id="GO:0070183">
    <property type="term" value="P:mitochondrial tryptophanyl-tRNA aminoacylation"/>
    <property type="evidence" value="ECO:0007669"/>
    <property type="project" value="TreeGrafter"/>
</dbReference>
<dbReference type="FunFam" id="1.10.240.10:FF:000002">
    <property type="entry name" value="Tryptophan--tRNA ligase"/>
    <property type="match status" value="1"/>
</dbReference>
<evidence type="ECO:0000313" key="12">
    <source>
        <dbReference type="EMBL" id="EIM23366.1"/>
    </source>
</evidence>
<dbReference type="RefSeq" id="XP_006956747.1">
    <property type="nucleotide sequence ID" value="XM_006956685.1"/>
</dbReference>
<gene>
    <name evidence="12" type="ORF">WALSEDRAFT_67632</name>
</gene>
<dbReference type="InterPro" id="IPR002305">
    <property type="entry name" value="aa-tRNA-synth_Ic"/>
</dbReference>
<dbReference type="InterPro" id="IPR050203">
    <property type="entry name" value="Trp-tRNA_synthetase"/>
</dbReference>
<dbReference type="GO" id="GO:0005759">
    <property type="term" value="C:mitochondrial matrix"/>
    <property type="evidence" value="ECO:0007669"/>
    <property type="project" value="UniProtKB-SubCell"/>
</dbReference>
<dbReference type="OMA" id="PNHIRIE"/>
<dbReference type="CDD" id="cd00806">
    <property type="entry name" value="TrpRS_core"/>
    <property type="match status" value="1"/>
</dbReference>
<keyword evidence="8 11" id="KW-0030">Aminoacyl-tRNA synthetase</keyword>
<dbReference type="InterPro" id="IPR002306">
    <property type="entry name" value="Trp-tRNA-ligase"/>
</dbReference>
<dbReference type="PANTHER" id="PTHR43766:SF1">
    <property type="entry name" value="TRYPTOPHAN--TRNA LIGASE, MITOCHONDRIAL"/>
    <property type="match status" value="1"/>
</dbReference>
<dbReference type="FunCoup" id="I4YHC4">
    <property type="interactions" value="311"/>
</dbReference>
<evidence type="ECO:0000256" key="7">
    <source>
        <dbReference type="ARBA" id="ARBA00022917"/>
    </source>
</evidence>
<dbReference type="Proteomes" id="UP000005242">
    <property type="component" value="Unassembled WGS sequence"/>
</dbReference>
<proteinExistence type="inferred from homology"/>
<dbReference type="eggNOG" id="KOG2713">
    <property type="taxonomic scope" value="Eukaryota"/>
</dbReference>
<evidence type="ECO:0000256" key="1">
    <source>
        <dbReference type="ARBA" id="ARBA00004305"/>
    </source>
</evidence>
<dbReference type="SUPFAM" id="SSF52374">
    <property type="entry name" value="Nucleotidylyl transferase"/>
    <property type="match status" value="1"/>
</dbReference>
<dbReference type="AlphaFoldDB" id="I4YHC4"/>
<evidence type="ECO:0000256" key="8">
    <source>
        <dbReference type="ARBA" id="ARBA00023146"/>
    </source>
</evidence>
<keyword evidence="6 11" id="KW-0067">ATP-binding</keyword>
<dbReference type="NCBIfam" id="TIGR00233">
    <property type="entry name" value="trpS"/>
    <property type="match status" value="1"/>
</dbReference>
<dbReference type="InterPro" id="IPR001412">
    <property type="entry name" value="aa-tRNA-synth_I_CS"/>
</dbReference>
<organism evidence="12 13">
    <name type="scientific">Wallemia mellicola (strain ATCC MYA-4683 / CBS 633.66)</name>
    <name type="common">Wallemia sebi (CBS 633.66)</name>
    <dbReference type="NCBI Taxonomy" id="671144"/>
    <lineage>
        <taxon>Eukaryota</taxon>
        <taxon>Fungi</taxon>
        <taxon>Dikarya</taxon>
        <taxon>Basidiomycota</taxon>
        <taxon>Wallemiomycotina</taxon>
        <taxon>Wallemiomycetes</taxon>
        <taxon>Wallemiales</taxon>
        <taxon>Wallemiaceae</taxon>
        <taxon>Wallemia</taxon>
    </lineage>
</organism>
<keyword evidence="7 11" id="KW-0648">Protein biosynthesis</keyword>
<name>I4YHC4_WALMC</name>
<dbReference type="PROSITE" id="PS00178">
    <property type="entry name" value="AA_TRNA_LIGASE_I"/>
    <property type="match status" value="1"/>
</dbReference>
<reference evidence="12 13" key="1">
    <citation type="journal article" date="2012" name="Fungal Genet. Biol.">
        <title>The genome of the xerotolerant mold Wallemia sebi reveals adaptations to osmotic stress and suggests cryptic sexual reproduction.</title>
        <authorList>
            <person name="Padamsee M."/>
            <person name="Kumar T.K.A."/>
            <person name="Riley R."/>
            <person name="Binder M."/>
            <person name="Boyd A."/>
            <person name="Calvo A.M."/>
            <person name="Furukawa K."/>
            <person name="Hesse C."/>
            <person name="Hohmann S."/>
            <person name="James T.Y."/>
            <person name="LaButti K."/>
            <person name="Lapidus A."/>
            <person name="Lindquist E."/>
            <person name="Lucas S."/>
            <person name="Miller K."/>
            <person name="Shantappa S."/>
            <person name="Grigoriev I.V."/>
            <person name="Hibbett D.S."/>
            <person name="McLaughlin D.J."/>
            <person name="Spatafora J.W."/>
            <person name="Aime M.C."/>
        </authorList>
    </citation>
    <scope>NUCLEOTIDE SEQUENCE [LARGE SCALE GENOMIC DNA]</scope>
    <source>
        <strain evidence="13">ATCC MYA-4683 / CBS 633.66</strain>
    </source>
</reference>
<dbReference type="EMBL" id="JH668225">
    <property type="protein sequence ID" value="EIM23366.1"/>
    <property type="molecule type" value="Genomic_DNA"/>
</dbReference>
<evidence type="ECO:0000256" key="10">
    <source>
        <dbReference type="ARBA" id="ARBA00069760"/>
    </source>
</evidence>
<evidence type="ECO:0000256" key="6">
    <source>
        <dbReference type="ARBA" id="ARBA00022840"/>
    </source>
</evidence>
<evidence type="ECO:0000256" key="4">
    <source>
        <dbReference type="ARBA" id="ARBA00022598"/>
    </source>
</evidence>
<evidence type="ECO:0000313" key="13">
    <source>
        <dbReference type="Proteomes" id="UP000005242"/>
    </source>
</evidence>
<dbReference type="HOGENOM" id="CLU_029244_1_3_1"/>
<dbReference type="InParanoid" id="I4YHC4"/>
<keyword evidence="5 11" id="KW-0547">Nucleotide-binding</keyword>
<dbReference type="STRING" id="671144.I4YHC4"/>
<dbReference type="GO" id="GO:0005524">
    <property type="term" value="F:ATP binding"/>
    <property type="evidence" value="ECO:0007669"/>
    <property type="project" value="UniProtKB-KW"/>
</dbReference>
<dbReference type="KEGG" id="wse:WALSEDRAFT_67632"/>
<keyword evidence="4 11" id="KW-0436">Ligase</keyword>
<evidence type="ECO:0000256" key="5">
    <source>
        <dbReference type="ARBA" id="ARBA00022741"/>
    </source>
</evidence>
<dbReference type="InterPro" id="IPR014729">
    <property type="entry name" value="Rossmann-like_a/b/a_fold"/>
</dbReference>
<accession>I4YHC4</accession>
<comment type="similarity">
    <text evidence="2 11">Belongs to the class-I aminoacyl-tRNA synthetase family.</text>
</comment>
<keyword evidence="13" id="KW-1185">Reference proteome</keyword>
<dbReference type="PANTHER" id="PTHR43766">
    <property type="entry name" value="TRYPTOPHAN--TRNA LIGASE, MITOCHONDRIAL"/>
    <property type="match status" value="1"/>
</dbReference>
<evidence type="ECO:0000256" key="2">
    <source>
        <dbReference type="ARBA" id="ARBA00005594"/>
    </source>
</evidence>
<dbReference type="GO" id="GO:0004830">
    <property type="term" value="F:tryptophan-tRNA ligase activity"/>
    <property type="evidence" value="ECO:0007669"/>
    <property type="project" value="UniProtKB-EC"/>
</dbReference>
<dbReference type="Gene3D" id="1.10.240.10">
    <property type="entry name" value="Tyrosyl-Transfer RNA Synthetase"/>
    <property type="match status" value="1"/>
</dbReference>
<evidence type="ECO:0000256" key="11">
    <source>
        <dbReference type="RuleBase" id="RU363036"/>
    </source>
</evidence>
<dbReference type="EC" id="6.1.1.2" evidence="3"/>
<comment type="subcellular location">
    <subcellularLocation>
        <location evidence="1">Mitochondrion matrix</location>
    </subcellularLocation>
</comment>
<dbReference type="Pfam" id="PF00579">
    <property type="entry name" value="tRNA-synt_1b"/>
    <property type="match status" value="1"/>
</dbReference>
<dbReference type="GeneID" id="18475273"/>
<protein>
    <recommendedName>
        <fullName evidence="10">Tryptophan--tRNA ligase, mitochondrial</fullName>
        <ecNumber evidence="3">6.1.1.2</ecNumber>
    </recommendedName>
    <alternativeName>
        <fullName evidence="9">Tryptophanyl-tRNA synthetase</fullName>
    </alternativeName>
</protein>
<evidence type="ECO:0000256" key="3">
    <source>
        <dbReference type="ARBA" id="ARBA00013161"/>
    </source>
</evidence>
<evidence type="ECO:0000256" key="9">
    <source>
        <dbReference type="ARBA" id="ARBA00030268"/>
    </source>
</evidence>
<sequence length="342" mass="38169">MSLKTIFSGIQPTGIPHIGNYFGALKNWKKLQDNEANTTRLIYSIVGYHAITIPQSPSKLKQERREMMAALLAIGLSPDRSIIFHQDQVAQHTELAWIFNCFTSVNKLQRMTTWKSKIATLKNSNDASEIDDSALNLGLLSYPVLQAADILLYKATHVPVGDDQQQHLELSRDIADQYNRTYKARRFFPLPNHIITPASRISNLRDPLSKMSKSHPLPNSRIMITDTDKEISSKIKSAVTDSSSGITFDPVNRPGVANLLTILAECTDDTPEEAAVGLSTSAQLKDAVSEATIKTLTPIRDNFYRLSKEHEYLDNVARQGKERASVIANDTMNQVRKHVGLD</sequence>